<accession>A0ABS8SSD5</accession>
<sequence>GRERPRREGLCDAEALLCNETSLQRNGPCDATTTRCSELRNVATLRHSELHDAPTL</sequence>
<protein>
    <submittedName>
        <fullName evidence="1">Uncharacterized protein</fullName>
    </submittedName>
</protein>
<organism evidence="1 2">
    <name type="scientific">Datura stramonium</name>
    <name type="common">Jimsonweed</name>
    <name type="synonym">Common thornapple</name>
    <dbReference type="NCBI Taxonomy" id="4076"/>
    <lineage>
        <taxon>Eukaryota</taxon>
        <taxon>Viridiplantae</taxon>
        <taxon>Streptophyta</taxon>
        <taxon>Embryophyta</taxon>
        <taxon>Tracheophyta</taxon>
        <taxon>Spermatophyta</taxon>
        <taxon>Magnoliopsida</taxon>
        <taxon>eudicotyledons</taxon>
        <taxon>Gunneridae</taxon>
        <taxon>Pentapetalae</taxon>
        <taxon>asterids</taxon>
        <taxon>lamiids</taxon>
        <taxon>Solanales</taxon>
        <taxon>Solanaceae</taxon>
        <taxon>Solanoideae</taxon>
        <taxon>Datureae</taxon>
        <taxon>Datura</taxon>
    </lineage>
</organism>
<keyword evidence="2" id="KW-1185">Reference proteome</keyword>
<feature type="non-terminal residue" evidence="1">
    <location>
        <position position="1"/>
    </location>
</feature>
<dbReference type="EMBL" id="JACEIK010000761">
    <property type="protein sequence ID" value="MCD7461872.1"/>
    <property type="molecule type" value="Genomic_DNA"/>
</dbReference>
<comment type="caution">
    <text evidence="1">The sequence shown here is derived from an EMBL/GenBank/DDBJ whole genome shotgun (WGS) entry which is preliminary data.</text>
</comment>
<evidence type="ECO:0000313" key="1">
    <source>
        <dbReference type="EMBL" id="MCD7461872.1"/>
    </source>
</evidence>
<evidence type="ECO:0000313" key="2">
    <source>
        <dbReference type="Proteomes" id="UP000823775"/>
    </source>
</evidence>
<feature type="non-terminal residue" evidence="1">
    <location>
        <position position="56"/>
    </location>
</feature>
<dbReference type="Proteomes" id="UP000823775">
    <property type="component" value="Unassembled WGS sequence"/>
</dbReference>
<name>A0ABS8SSD5_DATST</name>
<reference evidence="1 2" key="1">
    <citation type="journal article" date="2021" name="BMC Genomics">
        <title>Datura genome reveals duplications of psychoactive alkaloid biosynthetic genes and high mutation rate following tissue culture.</title>
        <authorList>
            <person name="Rajewski A."/>
            <person name="Carter-House D."/>
            <person name="Stajich J."/>
            <person name="Litt A."/>
        </authorList>
    </citation>
    <scope>NUCLEOTIDE SEQUENCE [LARGE SCALE GENOMIC DNA]</scope>
    <source>
        <strain evidence="1">AR-01</strain>
    </source>
</reference>
<gene>
    <name evidence="1" type="ORF">HAX54_047298</name>
</gene>
<proteinExistence type="predicted"/>